<sequence length="147" mass="16767">MAESKDYVEIRSIPEVQKIEKKVKAQDPFDEKSVSSVLSTFIDSSVGEAVKVALTSHPPKVNGFVVTIEVDNEFLMAKMNELHQRILSYLAERLNNGYITLNIELYKETDDGKEKKRLFTAKDKFEHFMELNPAVGELKNLFGLEIE</sequence>
<gene>
    <name evidence="2" type="ORF">BA92_00970</name>
    <name evidence="1" type="ORF">IE90_14285</name>
</gene>
<keyword evidence="4" id="KW-1185">Reference proteome</keyword>
<evidence type="ECO:0000313" key="2">
    <source>
        <dbReference type="EMBL" id="KIO47375.1"/>
    </source>
</evidence>
<evidence type="ECO:0008006" key="5">
    <source>
        <dbReference type="Google" id="ProtNLM"/>
    </source>
</evidence>
<proteinExistence type="predicted"/>
<dbReference type="Proteomes" id="UP000031980">
    <property type="component" value="Unassembled WGS sequence"/>
</dbReference>
<organism evidence="2 4">
    <name type="scientific">Sanguibacteroides justesenii</name>
    <dbReference type="NCBI Taxonomy" id="1547597"/>
    <lineage>
        <taxon>Bacteria</taxon>
        <taxon>Pseudomonadati</taxon>
        <taxon>Bacteroidota</taxon>
        <taxon>Bacteroidia</taxon>
        <taxon>Bacteroidales</taxon>
        <taxon>Porphyromonadaceae</taxon>
        <taxon>Sanguibacteroides</taxon>
    </lineage>
</organism>
<reference evidence="2 4" key="1">
    <citation type="submission" date="2014-07" db="EMBL/GenBank/DDBJ databases">
        <title>Porphyromonadaceae bacterium OUH 308042 = ATCC BAA-2681 = DSM 28342 draft genome.</title>
        <authorList>
            <person name="Sydenham T.V."/>
            <person name="Hasman H."/>
            <person name="Justensen U.S."/>
        </authorList>
    </citation>
    <scope>NUCLEOTIDE SEQUENCE [LARGE SCALE GENOMIC DNA]</scope>
    <source>
        <strain evidence="2 4">OUH 308042</strain>
    </source>
</reference>
<reference evidence="1 3" key="2">
    <citation type="submission" date="2014-07" db="EMBL/GenBank/DDBJ databases">
        <title>Porphyromonadaceae bacterium OUH 334697 = ATCC BAA-2682 = DSM 28341 draft genome.</title>
        <authorList>
            <person name="Sydenham T.V."/>
            <person name="Hasman H."/>
            <person name="Justesen U.S."/>
        </authorList>
    </citation>
    <scope>NUCLEOTIDE SEQUENCE [LARGE SCALE GENOMIC DNA]</scope>
    <source>
        <strain evidence="1 3">OUH 334697</strain>
    </source>
</reference>
<dbReference type="EMBL" id="JPIU01000023">
    <property type="protein sequence ID" value="KIO47375.1"/>
    <property type="molecule type" value="Genomic_DNA"/>
</dbReference>
<protein>
    <recommendedName>
        <fullName evidence="5">DNA polymerase III subunit gamma/tau</fullName>
    </recommendedName>
</protein>
<name>A0A0C3R9M4_9PORP</name>
<accession>A0A0C3R9M4</accession>
<dbReference type="Proteomes" id="UP000031937">
    <property type="component" value="Unassembled WGS sequence"/>
</dbReference>
<dbReference type="EMBL" id="JPIT01000038">
    <property type="protein sequence ID" value="KIO42659.1"/>
    <property type="molecule type" value="Genomic_DNA"/>
</dbReference>
<comment type="caution">
    <text evidence="2">The sequence shown here is derived from an EMBL/GenBank/DDBJ whole genome shotgun (WGS) entry which is preliminary data.</text>
</comment>
<dbReference type="AlphaFoldDB" id="A0A0C3R9M4"/>
<evidence type="ECO:0000313" key="3">
    <source>
        <dbReference type="Proteomes" id="UP000031937"/>
    </source>
</evidence>
<evidence type="ECO:0000313" key="1">
    <source>
        <dbReference type="EMBL" id="KIO42659.1"/>
    </source>
</evidence>
<evidence type="ECO:0000313" key="4">
    <source>
        <dbReference type="Proteomes" id="UP000031980"/>
    </source>
</evidence>